<dbReference type="EMBL" id="JAJSOF020000003">
    <property type="protein sequence ID" value="KAJ4448825.1"/>
    <property type="molecule type" value="Genomic_DNA"/>
</dbReference>
<evidence type="ECO:0000256" key="1">
    <source>
        <dbReference type="SAM" id="MobiDB-lite"/>
    </source>
</evidence>
<comment type="caution">
    <text evidence="2">The sequence shown here is derived from an EMBL/GenBank/DDBJ whole genome shotgun (WGS) entry which is preliminary data.</text>
</comment>
<proteinExistence type="predicted"/>
<gene>
    <name evidence="2" type="ORF">ANN_00216</name>
</gene>
<sequence>MKKSRVFVNSPDSFCYVCGEFTAKSQHRPLSDKLKQAYYYYFECNVCDEDKSRAPHMCCTTCYSKLINWMDGEKTQSMSFAVPMIWREPTSHAEDCYFCLTKITGFSKKTRSKIEYPNVPSAIRPVPPGPKLPVPNPPSQLEELVLPIEQTDDLAQPSTSSDQSYSPEHHKEPHLIQQCELNNLIRDLNLT</sequence>
<feature type="compositionally biased region" description="Pro residues" evidence="1">
    <location>
        <begin position="125"/>
        <end position="138"/>
    </location>
</feature>
<evidence type="ECO:0000313" key="2">
    <source>
        <dbReference type="EMBL" id="KAJ4448825.1"/>
    </source>
</evidence>
<name>A0ABQ8TQ83_PERAM</name>
<keyword evidence="3" id="KW-1185">Reference proteome</keyword>
<dbReference type="Proteomes" id="UP001148838">
    <property type="component" value="Unassembled WGS sequence"/>
</dbReference>
<evidence type="ECO:0000313" key="3">
    <source>
        <dbReference type="Proteomes" id="UP001148838"/>
    </source>
</evidence>
<feature type="compositionally biased region" description="Polar residues" evidence="1">
    <location>
        <begin position="156"/>
        <end position="166"/>
    </location>
</feature>
<protein>
    <submittedName>
        <fullName evidence="2">Uncharacterized protein</fullName>
    </submittedName>
</protein>
<feature type="region of interest" description="Disordered" evidence="1">
    <location>
        <begin position="152"/>
        <end position="174"/>
    </location>
</feature>
<accession>A0ABQ8TQ83</accession>
<reference evidence="2 3" key="1">
    <citation type="journal article" date="2022" name="Allergy">
        <title>Genome assembly and annotation of Periplaneta americana reveal a comprehensive cockroach allergen profile.</title>
        <authorList>
            <person name="Wang L."/>
            <person name="Xiong Q."/>
            <person name="Saelim N."/>
            <person name="Wang L."/>
            <person name="Nong W."/>
            <person name="Wan A.T."/>
            <person name="Shi M."/>
            <person name="Liu X."/>
            <person name="Cao Q."/>
            <person name="Hui J.H.L."/>
            <person name="Sookrung N."/>
            <person name="Leung T.F."/>
            <person name="Tungtrongchitr A."/>
            <person name="Tsui S.K.W."/>
        </authorList>
    </citation>
    <scope>NUCLEOTIDE SEQUENCE [LARGE SCALE GENOMIC DNA]</scope>
    <source>
        <strain evidence="2">PWHHKU_190912</strain>
    </source>
</reference>
<organism evidence="2 3">
    <name type="scientific">Periplaneta americana</name>
    <name type="common">American cockroach</name>
    <name type="synonym">Blatta americana</name>
    <dbReference type="NCBI Taxonomy" id="6978"/>
    <lineage>
        <taxon>Eukaryota</taxon>
        <taxon>Metazoa</taxon>
        <taxon>Ecdysozoa</taxon>
        <taxon>Arthropoda</taxon>
        <taxon>Hexapoda</taxon>
        <taxon>Insecta</taxon>
        <taxon>Pterygota</taxon>
        <taxon>Neoptera</taxon>
        <taxon>Polyneoptera</taxon>
        <taxon>Dictyoptera</taxon>
        <taxon>Blattodea</taxon>
        <taxon>Blattoidea</taxon>
        <taxon>Blattidae</taxon>
        <taxon>Blattinae</taxon>
        <taxon>Periplaneta</taxon>
    </lineage>
</organism>
<feature type="region of interest" description="Disordered" evidence="1">
    <location>
        <begin position="119"/>
        <end position="139"/>
    </location>
</feature>